<dbReference type="PANTHER" id="PTHR39178">
    <property type="entry name" value="HYPOTHETICAL RIBOSOME-ASSOCIATED PROTEIN"/>
    <property type="match status" value="1"/>
</dbReference>
<dbReference type="CDD" id="cd16332">
    <property type="entry name" value="Prp-like"/>
    <property type="match status" value="1"/>
</dbReference>
<evidence type="ECO:0000256" key="2">
    <source>
        <dbReference type="ARBA" id="ARBA00022670"/>
    </source>
</evidence>
<evidence type="ECO:0000256" key="5">
    <source>
        <dbReference type="ARBA" id="ARBA00044503"/>
    </source>
</evidence>
<evidence type="ECO:0000256" key="4">
    <source>
        <dbReference type="ARBA" id="ARBA00022807"/>
    </source>
</evidence>
<reference evidence="7 8" key="1">
    <citation type="submission" date="2023-07" db="EMBL/GenBank/DDBJ databases">
        <title>Genomic Encyclopedia of Type Strains, Phase IV (KMG-IV): sequencing the most valuable type-strain genomes for metagenomic binning, comparative biology and taxonomic classification.</title>
        <authorList>
            <person name="Goeker M."/>
        </authorList>
    </citation>
    <scope>NUCLEOTIDE SEQUENCE [LARGE SCALE GENOMIC DNA]</scope>
    <source>
        <strain evidence="7 8">DSM 19092</strain>
    </source>
</reference>
<name>A0ABT9VJQ1_9BACI</name>
<protein>
    <recommendedName>
        <fullName evidence="6">Ribosomal processing cysteine protease Prp</fullName>
    </recommendedName>
</protein>
<dbReference type="EMBL" id="JAUSTR010000001">
    <property type="protein sequence ID" value="MDQ0161197.1"/>
    <property type="molecule type" value="Genomic_DNA"/>
</dbReference>
<evidence type="ECO:0000256" key="3">
    <source>
        <dbReference type="ARBA" id="ARBA00022801"/>
    </source>
</evidence>
<comment type="similarity">
    <text evidence="5">Belongs to the Prp family.</text>
</comment>
<gene>
    <name evidence="7" type="ORF">J2S06_000267</name>
</gene>
<dbReference type="PANTHER" id="PTHR39178:SF1">
    <property type="entry name" value="RIBOSOMAL-PROCESSING CYSTEINE PROTEASE PRP"/>
    <property type="match status" value="1"/>
</dbReference>
<accession>A0ABT9VJQ1</accession>
<keyword evidence="4" id="KW-0788">Thiol protease</keyword>
<evidence type="ECO:0000256" key="1">
    <source>
        <dbReference type="ARBA" id="ARBA00022517"/>
    </source>
</evidence>
<keyword evidence="3" id="KW-0378">Hydrolase</keyword>
<dbReference type="RefSeq" id="WP_044892899.1">
    <property type="nucleotide sequence ID" value="NZ_JAUSTR010000001.1"/>
</dbReference>
<dbReference type="Pfam" id="PF04327">
    <property type="entry name" value="Peptidase_Prp"/>
    <property type="match status" value="1"/>
</dbReference>
<proteinExistence type="inferred from homology"/>
<dbReference type="InterPro" id="IPR036764">
    <property type="entry name" value="Peptidase_Prp_sf"/>
</dbReference>
<keyword evidence="8" id="KW-1185">Reference proteome</keyword>
<keyword evidence="2" id="KW-0645">Protease</keyword>
<dbReference type="InterPro" id="IPR007422">
    <property type="entry name" value="Peptidase_Prp"/>
</dbReference>
<sequence>MIHVYINRSKDGYIRSFKMSGHAYYHEPGKDIVCAGASAVSFGTVNAIEALAKVKPVIDMKEKGFLYVELPEGIDSESFEKAQLLLEGMLVSLQTIERDYGHYLRIHDQSF</sequence>
<evidence type="ECO:0000313" key="7">
    <source>
        <dbReference type="EMBL" id="MDQ0161197.1"/>
    </source>
</evidence>
<dbReference type="Gene3D" id="3.30.70.1490">
    <property type="entry name" value="Cysteine protease Prp"/>
    <property type="match status" value="1"/>
</dbReference>
<organism evidence="7 8">
    <name type="scientific">Aeribacillus alveayuensis</name>
    <dbReference type="NCBI Taxonomy" id="279215"/>
    <lineage>
        <taxon>Bacteria</taxon>
        <taxon>Bacillati</taxon>
        <taxon>Bacillota</taxon>
        <taxon>Bacilli</taxon>
        <taxon>Bacillales</taxon>
        <taxon>Bacillaceae</taxon>
        <taxon>Aeribacillus</taxon>
    </lineage>
</organism>
<dbReference type="NCBIfam" id="NF011126">
    <property type="entry name" value="PRK14553.1-6"/>
    <property type="match status" value="1"/>
</dbReference>
<evidence type="ECO:0000313" key="8">
    <source>
        <dbReference type="Proteomes" id="UP001225646"/>
    </source>
</evidence>
<comment type="caution">
    <text evidence="7">The sequence shown here is derived from an EMBL/GenBank/DDBJ whole genome shotgun (WGS) entry which is preliminary data.</text>
</comment>
<dbReference type="Proteomes" id="UP001225646">
    <property type="component" value="Unassembled WGS sequence"/>
</dbReference>
<dbReference type="SUPFAM" id="SSF118010">
    <property type="entry name" value="TM1457-like"/>
    <property type="match status" value="1"/>
</dbReference>
<evidence type="ECO:0000256" key="6">
    <source>
        <dbReference type="ARBA" id="ARBA00044538"/>
    </source>
</evidence>
<keyword evidence="1" id="KW-0690">Ribosome biogenesis</keyword>